<dbReference type="RefSeq" id="XP_020475061.1">
    <property type="nucleotide sequence ID" value="XM_020619405.1"/>
</dbReference>
<feature type="signal peptide" evidence="7">
    <location>
        <begin position="1"/>
        <end position="21"/>
    </location>
</feature>
<dbReference type="SUPFAM" id="SSF52058">
    <property type="entry name" value="L domain-like"/>
    <property type="match status" value="1"/>
</dbReference>
<reference evidence="9" key="2">
    <citation type="submission" date="2025-09" db="UniProtKB">
        <authorList>
            <consortium name="Ensembl"/>
        </authorList>
    </citation>
    <scope>IDENTIFICATION</scope>
</reference>
<dbReference type="InterPro" id="IPR032675">
    <property type="entry name" value="LRR_dom_sf"/>
</dbReference>
<dbReference type="SMART" id="SM00409">
    <property type="entry name" value="IG"/>
    <property type="match status" value="1"/>
</dbReference>
<evidence type="ECO:0000256" key="1">
    <source>
        <dbReference type="ARBA" id="ARBA00022614"/>
    </source>
</evidence>
<evidence type="ECO:0000256" key="2">
    <source>
        <dbReference type="ARBA" id="ARBA00022729"/>
    </source>
</evidence>
<dbReference type="AlphaFoldDB" id="A0A3Q3JE47"/>
<dbReference type="STRING" id="43700.ENSMALP00000012027"/>
<dbReference type="Pfam" id="PF13927">
    <property type="entry name" value="Ig_3"/>
    <property type="match status" value="1"/>
</dbReference>
<evidence type="ECO:0000256" key="4">
    <source>
        <dbReference type="ARBA" id="ARBA00023157"/>
    </source>
</evidence>
<dbReference type="InterPro" id="IPR036179">
    <property type="entry name" value="Ig-like_dom_sf"/>
</dbReference>
<feature type="chain" id="PRO_5018720030" description="Ig-like domain-containing protein" evidence="7">
    <location>
        <begin position="22"/>
        <end position="714"/>
    </location>
</feature>
<keyword evidence="3" id="KW-0677">Repeat</keyword>
<feature type="compositionally biased region" description="Basic and acidic residues" evidence="5">
    <location>
        <begin position="360"/>
        <end position="376"/>
    </location>
</feature>
<dbReference type="CTD" id="57611"/>
<name>A0A3Q3JE47_MONAL</name>
<evidence type="ECO:0000256" key="3">
    <source>
        <dbReference type="ARBA" id="ARBA00022737"/>
    </source>
</evidence>
<keyword evidence="6" id="KW-0812">Transmembrane</keyword>
<protein>
    <recommendedName>
        <fullName evidence="8">Ig-like domain-containing protein</fullName>
    </recommendedName>
</protein>
<organism evidence="9 10">
    <name type="scientific">Monopterus albus</name>
    <name type="common">Swamp eel</name>
    <dbReference type="NCBI Taxonomy" id="43700"/>
    <lineage>
        <taxon>Eukaryota</taxon>
        <taxon>Metazoa</taxon>
        <taxon>Chordata</taxon>
        <taxon>Craniata</taxon>
        <taxon>Vertebrata</taxon>
        <taxon>Euteleostomi</taxon>
        <taxon>Actinopterygii</taxon>
        <taxon>Neopterygii</taxon>
        <taxon>Teleostei</taxon>
        <taxon>Neoteleostei</taxon>
        <taxon>Acanthomorphata</taxon>
        <taxon>Anabantaria</taxon>
        <taxon>Synbranchiformes</taxon>
        <taxon>Synbranchidae</taxon>
        <taxon>Monopterus</taxon>
    </lineage>
</organism>
<dbReference type="InterPro" id="IPR007110">
    <property type="entry name" value="Ig-like_dom"/>
</dbReference>
<dbReference type="PANTHER" id="PTHR24366">
    <property type="entry name" value="IG(IMMUNOGLOBULIN) AND LRR(LEUCINE RICH REPEAT) DOMAINS"/>
    <property type="match status" value="1"/>
</dbReference>
<dbReference type="OrthoDB" id="2151624at2759"/>
<keyword evidence="4" id="KW-1015">Disulfide bond</keyword>
<evidence type="ECO:0000259" key="8">
    <source>
        <dbReference type="PROSITE" id="PS50835"/>
    </source>
</evidence>
<keyword evidence="10" id="KW-1185">Reference proteome</keyword>
<keyword evidence="1" id="KW-0433">Leucine-rich repeat</keyword>
<dbReference type="InterPro" id="IPR003599">
    <property type="entry name" value="Ig_sub"/>
</dbReference>
<accession>A0A3Q3JE47</accession>
<dbReference type="Gene3D" id="3.80.10.10">
    <property type="entry name" value="Ribonuclease Inhibitor"/>
    <property type="match status" value="1"/>
</dbReference>
<feature type="region of interest" description="Disordered" evidence="5">
    <location>
        <begin position="635"/>
        <end position="714"/>
    </location>
</feature>
<dbReference type="Gene3D" id="2.60.40.10">
    <property type="entry name" value="Immunoglobulins"/>
    <property type="match status" value="1"/>
</dbReference>
<keyword evidence="2 7" id="KW-0732">Signal</keyword>
<evidence type="ECO:0000313" key="9">
    <source>
        <dbReference type="Ensembl" id="ENSMALP00000012027.1"/>
    </source>
</evidence>
<proteinExistence type="predicted"/>
<dbReference type="SMART" id="SM00082">
    <property type="entry name" value="LRRCT"/>
    <property type="match status" value="1"/>
</dbReference>
<dbReference type="SMART" id="SM00369">
    <property type="entry name" value="LRR_TYP"/>
    <property type="match status" value="5"/>
</dbReference>
<evidence type="ECO:0000256" key="5">
    <source>
        <dbReference type="SAM" id="MobiDB-lite"/>
    </source>
</evidence>
<feature type="domain" description="Ig-like" evidence="8">
    <location>
        <begin position="235"/>
        <end position="346"/>
    </location>
</feature>
<feature type="compositionally biased region" description="Basic and acidic residues" evidence="5">
    <location>
        <begin position="385"/>
        <end position="404"/>
    </location>
</feature>
<dbReference type="PANTHER" id="PTHR24366:SF15">
    <property type="entry name" value="IMMUNOGLOBULIN SUPERFAMILY CONTAINING LEUCINE-RICH REPEAT PROTEIN 2"/>
    <property type="match status" value="1"/>
</dbReference>
<dbReference type="Pfam" id="PF13855">
    <property type="entry name" value="LRR_8"/>
    <property type="match status" value="2"/>
</dbReference>
<evidence type="ECO:0000256" key="6">
    <source>
        <dbReference type="SAM" id="Phobius"/>
    </source>
</evidence>
<keyword evidence="6" id="KW-1133">Transmembrane helix</keyword>
<evidence type="ECO:0000256" key="7">
    <source>
        <dbReference type="SAM" id="SignalP"/>
    </source>
</evidence>
<dbReference type="InterPro" id="IPR003598">
    <property type="entry name" value="Ig_sub2"/>
</dbReference>
<reference evidence="9" key="1">
    <citation type="submission" date="2025-08" db="UniProtKB">
        <authorList>
            <consortium name="Ensembl"/>
        </authorList>
    </citation>
    <scope>IDENTIFICATION</scope>
</reference>
<dbReference type="InterPro" id="IPR000483">
    <property type="entry name" value="Cys-rich_flank_reg_C"/>
</dbReference>
<keyword evidence="6" id="KW-0472">Membrane</keyword>
<sequence length="714" mass="78940">MARRLLQLFALLTIVTGIVQCCPELCSCQDKFAHQFADCAYKDLLVVPVGLPSNVTTVSLSANKIKILKSKSFINITQVSSLWLSHNEIVTIERDTLAPLIQLRNLDISHNKIVHFPWEELHNLTALQLLKMNNNEMVNLPKDAFSTLKDLRSLRINNNRFTTVVQDTFSALSSMSHLQIFSNPFKCSCSLEWLRDWIAKTKISVPEQKSILCEAPEHLNGTMVINMPKLDCRAPAVSITYQPNTENKELYEGLMVILDCETKGSPKPQVSWEVIAGNQNYLFPLPSTGELNDVPINDKTTNNRFLVFRNGTLIIPHMSKKEDGNYSCSAVNELGKAESSVRVALTGTPKHPAKSVLDSTLDKIRPSVKKPAEPKTSKNNVINWDKPEDKTKLSPEVSSDKNDGTEQAADVSKDTTSASKCGVRDGSEYISNHAFNMSLDDLKQYTFDFGVIALEVSETEAKVQLNPLQLANSKSNLHLSQNENQEMVVKEPVGLSQSSSSKATLDRLYLCVNTGNGHSIVQWSHIEEGVNSYRFHGLQPGTNYTLCLTYGGKDCQVQVVFTTRKKIPSLLIIVIVSIFLLGLATVPLLAATCCHLLYKYQGKTYKLIMKAQNPDQMEKQMAGDFDPRASFVGSEKNFNSSELGEGEAEAEGEEGDGEGEAEGSVATESIPGSSSKTNQEEFEVGSEYSDRLPLGAEAVNISEEINGNYKQPSR</sequence>
<evidence type="ECO:0000313" key="10">
    <source>
        <dbReference type="Proteomes" id="UP000261600"/>
    </source>
</evidence>
<dbReference type="SMART" id="SM00408">
    <property type="entry name" value="IGc2"/>
    <property type="match status" value="1"/>
</dbReference>
<dbReference type="InterPro" id="IPR013783">
    <property type="entry name" value="Ig-like_fold"/>
</dbReference>
<dbReference type="Ensembl" id="ENSMALT00000012284.1">
    <property type="protein sequence ID" value="ENSMALP00000012027.1"/>
    <property type="gene ID" value="ENSMALG00000008540.1"/>
</dbReference>
<feature type="compositionally biased region" description="Polar residues" evidence="5">
    <location>
        <begin position="666"/>
        <end position="677"/>
    </location>
</feature>
<dbReference type="PROSITE" id="PS50835">
    <property type="entry name" value="IG_LIKE"/>
    <property type="match status" value="1"/>
</dbReference>
<feature type="region of interest" description="Disordered" evidence="5">
    <location>
        <begin position="345"/>
        <end position="420"/>
    </location>
</feature>
<dbReference type="GeneID" id="109971271"/>
<dbReference type="InterPro" id="IPR003591">
    <property type="entry name" value="Leu-rich_rpt_typical-subtyp"/>
</dbReference>
<dbReference type="Proteomes" id="UP000261600">
    <property type="component" value="Unplaced"/>
</dbReference>
<feature type="compositionally biased region" description="Polar residues" evidence="5">
    <location>
        <begin position="703"/>
        <end position="714"/>
    </location>
</feature>
<dbReference type="SUPFAM" id="SSF48726">
    <property type="entry name" value="Immunoglobulin"/>
    <property type="match status" value="1"/>
</dbReference>
<dbReference type="InterPro" id="IPR001611">
    <property type="entry name" value="Leu-rich_rpt"/>
</dbReference>
<dbReference type="PROSITE" id="PS51450">
    <property type="entry name" value="LRR"/>
    <property type="match status" value="1"/>
</dbReference>
<dbReference type="KEGG" id="malb:109971271"/>
<feature type="transmembrane region" description="Helical" evidence="6">
    <location>
        <begin position="570"/>
        <end position="598"/>
    </location>
</feature>
<feature type="compositionally biased region" description="Acidic residues" evidence="5">
    <location>
        <begin position="644"/>
        <end position="661"/>
    </location>
</feature>